<dbReference type="PANTHER" id="PTHR45228:SF9">
    <property type="entry name" value="3'3'-CGAMP-SPECIFIC PHOSPHODIESTERASE 2"/>
    <property type="match status" value="1"/>
</dbReference>
<dbReference type="PROSITE" id="PS50110">
    <property type="entry name" value="RESPONSE_REGULATORY"/>
    <property type="match status" value="1"/>
</dbReference>
<feature type="domain" description="HD-GYP" evidence="4">
    <location>
        <begin position="348"/>
        <end position="545"/>
    </location>
</feature>
<dbReference type="OrthoDB" id="9787688at2"/>
<feature type="modified residue" description="4-aspartylphosphate" evidence="1">
    <location>
        <position position="104"/>
    </location>
</feature>
<dbReference type="PROSITE" id="PS51832">
    <property type="entry name" value="HD_GYP"/>
    <property type="match status" value="1"/>
</dbReference>
<evidence type="ECO:0000256" key="1">
    <source>
        <dbReference type="PROSITE-ProRule" id="PRU00169"/>
    </source>
</evidence>
<dbReference type="InterPro" id="IPR021800">
    <property type="entry name" value="DUF3369"/>
</dbReference>
<proteinExistence type="predicted"/>
<dbReference type="InterPro" id="IPR037522">
    <property type="entry name" value="HD_GYP_dom"/>
</dbReference>
<protein>
    <recommendedName>
        <fullName evidence="7">Phosphodiesterase</fullName>
    </recommendedName>
</protein>
<dbReference type="CDD" id="cd00156">
    <property type="entry name" value="REC"/>
    <property type="match status" value="1"/>
</dbReference>
<keyword evidence="1" id="KW-0597">Phosphoprotein</keyword>
<keyword evidence="6" id="KW-1185">Reference proteome</keyword>
<dbReference type="InterPro" id="IPR003607">
    <property type="entry name" value="HD/PDEase_dom"/>
</dbReference>
<reference evidence="5 6" key="1">
    <citation type="submission" date="2018-05" db="EMBL/GenBank/DDBJ databases">
        <title>Abyssibacter profundi OUC007T gen. nov., sp. nov, a marine bacterium isolated from seawater of the Mariana Trench.</title>
        <authorList>
            <person name="Zhou S."/>
        </authorList>
    </citation>
    <scope>NUCLEOTIDE SEQUENCE [LARGE SCALE GENOMIC DNA]</scope>
    <source>
        <strain evidence="5 6">OUC007</strain>
    </source>
</reference>
<dbReference type="SMART" id="SM00471">
    <property type="entry name" value="HDc"/>
    <property type="match status" value="1"/>
</dbReference>
<dbReference type="InterPro" id="IPR001789">
    <property type="entry name" value="Sig_transdc_resp-reg_receiver"/>
</dbReference>
<dbReference type="InterPro" id="IPR052020">
    <property type="entry name" value="Cyclic_di-GMP/3'3'-cGAMP_PDE"/>
</dbReference>
<accession>A0A363UQD5</accession>
<gene>
    <name evidence="5" type="ORF">DEH80_00545</name>
</gene>
<dbReference type="InterPro" id="IPR011006">
    <property type="entry name" value="CheY-like_superfamily"/>
</dbReference>
<name>A0A363UQD5_9GAMM</name>
<dbReference type="Gene3D" id="1.10.3210.10">
    <property type="entry name" value="Hypothetical protein af1432"/>
    <property type="match status" value="1"/>
</dbReference>
<dbReference type="CDD" id="cd00077">
    <property type="entry name" value="HDc"/>
    <property type="match status" value="1"/>
</dbReference>
<dbReference type="SMART" id="SM00448">
    <property type="entry name" value="REC"/>
    <property type="match status" value="1"/>
</dbReference>
<dbReference type="Pfam" id="PF11849">
    <property type="entry name" value="DUF3369"/>
    <property type="match status" value="1"/>
</dbReference>
<feature type="region of interest" description="Disordered" evidence="2">
    <location>
        <begin position="1"/>
        <end position="22"/>
    </location>
</feature>
<evidence type="ECO:0000313" key="5">
    <source>
        <dbReference type="EMBL" id="PWN57664.1"/>
    </source>
</evidence>
<dbReference type="PANTHER" id="PTHR45228">
    <property type="entry name" value="CYCLIC DI-GMP PHOSPHODIESTERASE TM_0186-RELATED"/>
    <property type="match status" value="1"/>
</dbReference>
<dbReference type="SUPFAM" id="SSF109604">
    <property type="entry name" value="HD-domain/PDEase-like"/>
    <property type="match status" value="1"/>
</dbReference>
<dbReference type="Proteomes" id="UP000251800">
    <property type="component" value="Unassembled WGS sequence"/>
</dbReference>
<evidence type="ECO:0000259" key="4">
    <source>
        <dbReference type="PROSITE" id="PS51832"/>
    </source>
</evidence>
<dbReference type="EMBL" id="QEQK01000001">
    <property type="protein sequence ID" value="PWN57664.1"/>
    <property type="molecule type" value="Genomic_DNA"/>
</dbReference>
<sequence>MQGIVTAPPAPATQRRCPTEKRDMSSDEFEFAQELDTLEPPVNRQDDAWKVLLVDDDPDIHSVTRLALAGLEHSGRLLELHSAESAEQATELLRHTVYAVALVDVVMESDEAGLDLVRFIRDTLGEHRTRLIVRTGQPGLAPAWDTVRDYDINGYEEKSFQTATRLKTAVLTALRSFEQICALERANQRIAAHTAGLRDILDALSDMARNHDLPAAEQRMLSELSRLVVGGQSSVMVEGGSAVVVDGGDQPEQLDVIAASGEFDLANRLGVTALPRSALELISKCLRERRDWRDSQYYCTYSESATGLPRAFLVNVMAAEHDVDRQLIQLFCRNASLARDAIALNVDLERSQEDIVLLISEAIEARSMETGNHVRRVGAYAQTLARQLGIPEEEAKVLKMAAPLHDLGKIAIADSILKKPGKLSDEERREMERHPEIGAAILSGYERPVLQAAKLISLQHQEKWDGTGYPYGLSGDDIHIFAQITAVADVFDAISCARCYKPAWSLDRCFVFLKEQSGRHFSPRVVDAFFEAQDDILAIKNALRDP</sequence>
<dbReference type="GO" id="GO:0000160">
    <property type="term" value="P:phosphorelay signal transduction system"/>
    <property type="evidence" value="ECO:0007669"/>
    <property type="project" value="InterPro"/>
</dbReference>
<evidence type="ECO:0000259" key="3">
    <source>
        <dbReference type="PROSITE" id="PS50110"/>
    </source>
</evidence>
<evidence type="ECO:0000256" key="2">
    <source>
        <dbReference type="SAM" id="MobiDB-lite"/>
    </source>
</evidence>
<evidence type="ECO:0008006" key="7">
    <source>
        <dbReference type="Google" id="ProtNLM"/>
    </source>
</evidence>
<comment type="caution">
    <text evidence="5">The sequence shown here is derived from an EMBL/GenBank/DDBJ whole genome shotgun (WGS) entry which is preliminary data.</text>
</comment>
<evidence type="ECO:0000313" key="6">
    <source>
        <dbReference type="Proteomes" id="UP000251800"/>
    </source>
</evidence>
<feature type="domain" description="Response regulatory" evidence="3">
    <location>
        <begin position="50"/>
        <end position="173"/>
    </location>
</feature>
<dbReference type="Gene3D" id="3.40.50.2300">
    <property type="match status" value="1"/>
</dbReference>
<dbReference type="Pfam" id="PF13487">
    <property type="entry name" value="HD_5"/>
    <property type="match status" value="1"/>
</dbReference>
<dbReference type="SUPFAM" id="SSF52172">
    <property type="entry name" value="CheY-like"/>
    <property type="match status" value="1"/>
</dbReference>
<dbReference type="Pfam" id="PF00072">
    <property type="entry name" value="Response_reg"/>
    <property type="match status" value="1"/>
</dbReference>
<dbReference type="GO" id="GO:0008081">
    <property type="term" value="F:phosphoric diester hydrolase activity"/>
    <property type="evidence" value="ECO:0007669"/>
    <property type="project" value="UniProtKB-ARBA"/>
</dbReference>
<dbReference type="AlphaFoldDB" id="A0A363UQD5"/>
<organism evidence="5 6">
    <name type="scientific">Abyssibacter profundi</name>
    <dbReference type="NCBI Taxonomy" id="2182787"/>
    <lineage>
        <taxon>Bacteria</taxon>
        <taxon>Pseudomonadati</taxon>
        <taxon>Pseudomonadota</taxon>
        <taxon>Gammaproteobacteria</taxon>
        <taxon>Chromatiales</taxon>
        <taxon>Oceanococcaceae</taxon>
        <taxon>Abyssibacter</taxon>
    </lineage>
</organism>